<comment type="caution">
    <text evidence="9">The sequence shown here is derived from an EMBL/GenBank/DDBJ whole genome shotgun (WGS) entry which is preliminary data.</text>
</comment>
<dbReference type="InterPro" id="IPR001471">
    <property type="entry name" value="AP2/ERF_dom"/>
</dbReference>
<feature type="domain" description="AP2/ERF" evidence="8">
    <location>
        <begin position="332"/>
        <end position="390"/>
    </location>
</feature>
<dbReference type="AlphaFoldDB" id="A0A6D2JBY8"/>
<dbReference type="OrthoDB" id="207175at2759"/>
<proteinExistence type="predicted"/>
<evidence type="ECO:0000313" key="9">
    <source>
        <dbReference type="EMBL" id="CAA7034683.1"/>
    </source>
</evidence>
<gene>
    <name evidence="9" type="ORF">MERR_LOCUS21918</name>
</gene>
<dbReference type="SUPFAM" id="SSF54171">
    <property type="entry name" value="DNA-binding domain"/>
    <property type="match status" value="2"/>
</dbReference>
<sequence>MEMLKSPDQSHFVSYDASSSTPYLDNFYVFKEEAEVEEAASMADSATDAMFFDSETRSQSHIPKLEDFLGDSSSSFVRYSDNLTDTTQDSPPLTHFYDPRDHTGAEVASFFSDHHHDLKTVACFQTNSASELADDSASVGRTHLSNGSELLGGQVMESSTTAELGFNGGCTEGEALSLAVNDTVGPLSCDNGGESGEKSKKTVSKKVTAATAVESSDDSKKKIAETFGQRTSIYRGVTRHRWTGRYEAHLWDNSCRREGQARKGRQGGYDKEDRAARAYDLAAIKYWGPTATTNFPSSSYLQEVEEMNHMTKQEFIASLRRKSSGFSRGASMYRGVTRHHQQGRWQARIGRVAGNKDLYLGTFATEEEAAEAYDIAAIKFRGINAVTNFEMNRYDVEAIMNSSFPVGAAAAAKRHRLSLESPPQSSSSSDHNFQQQQQQLLPSSSSSDLSIPCGIPYEPSLLYHHQNFFPYYPLASDSTVQAEYFLWPNQSY</sequence>
<dbReference type="Gene3D" id="3.30.730.10">
    <property type="entry name" value="AP2/ERF domain"/>
    <property type="match status" value="2"/>
</dbReference>
<evidence type="ECO:0000256" key="4">
    <source>
        <dbReference type="ARBA" id="ARBA00023125"/>
    </source>
</evidence>
<evidence type="ECO:0000256" key="5">
    <source>
        <dbReference type="ARBA" id="ARBA00023163"/>
    </source>
</evidence>
<keyword evidence="5" id="KW-0804">Transcription</keyword>
<dbReference type="InterPro" id="IPR036955">
    <property type="entry name" value="AP2/ERF_dom_sf"/>
</dbReference>
<feature type="compositionally biased region" description="Low complexity" evidence="7">
    <location>
        <begin position="419"/>
        <end position="448"/>
    </location>
</feature>
<dbReference type="EMBL" id="CACVBM020001151">
    <property type="protein sequence ID" value="CAA7034683.1"/>
    <property type="molecule type" value="Genomic_DNA"/>
</dbReference>
<evidence type="ECO:0000256" key="1">
    <source>
        <dbReference type="ARBA" id="ARBA00004123"/>
    </source>
</evidence>
<evidence type="ECO:0000256" key="2">
    <source>
        <dbReference type="ARBA" id="ARBA00022737"/>
    </source>
</evidence>
<keyword evidence="3" id="KW-0805">Transcription regulation</keyword>
<dbReference type="FunFam" id="3.30.730.10:FF:000002">
    <property type="entry name" value="AP2-like ethylene-responsive transcription factor"/>
    <property type="match status" value="1"/>
</dbReference>
<organism evidence="9 10">
    <name type="scientific">Microthlaspi erraticum</name>
    <dbReference type="NCBI Taxonomy" id="1685480"/>
    <lineage>
        <taxon>Eukaryota</taxon>
        <taxon>Viridiplantae</taxon>
        <taxon>Streptophyta</taxon>
        <taxon>Embryophyta</taxon>
        <taxon>Tracheophyta</taxon>
        <taxon>Spermatophyta</taxon>
        <taxon>Magnoliopsida</taxon>
        <taxon>eudicotyledons</taxon>
        <taxon>Gunneridae</taxon>
        <taxon>Pentapetalae</taxon>
        <taxon>rosids</taxon>
        <taxon>malvids</taxon>
        <taxon>Brassicales</taxon>
        <taxon>Brassicaceae</taxon>
        <taxon>Coluteocarpeae</taxon>
        <taxon>Microthlaspi</taxon>
    </lineage>
</organism>
<evidence type="ECO:0000256" key="6">
    <source>
        <dbReference type="ARBA" id="ARBA00023242"/>
    </source>
</evidence>
<dbReference type="Proteomes" id="UP000467841">
    <property type="component" value="Unassembled WGS sequence"/>
</dbReference>
<dbReference type="SMART" id="SM00380">
    <property type="entry name" value="AP2"/>
    <property type="match status" value="2"/>
</dbReference>
<dbReference type="GO" id="GO:0005634">
    <property type="term" value="C:nucleus"/>
    <property type="evidence" value="ECO:0007669"/>
    <property type="project" value="UniProtKB-SubCell"/>
</dbReference>
<comment type="subcellular location">
    <subcellularLocation>
        <location evidence="1">Nucleus</location>
    </subcellularLocation>
</comment>
<dbReference type="GO" id="GO:0003700">
    <property type="term" value="F:DNA-binding transcription factor activity"/>
    <property type="evidence" value="ECO:0007669"/>
    <property type="project" value="InterPro"/>
</dbReference>
<keyword evidence="6" id="KW-0539">Nucleus</keyword>
<keyword evidence="10" id="KW-1185">Reference proteome</keyword>
<dbReference type="CDD" id="cd00018">
    <property type="entry name" value="AP2"/>
    <property type="match status" value="1"/>
</dbReference>
<evidence type="ECO:0000259" key="8">
    <source>
        <dbReference type="PROSITE" id="PS51032"/>
    </source>
</evidence>
<feature type="domain" description="AP2/ERF" evidence="8">
    <location>
        <begin position="233"/>
        <end position="296"/>
    </location>
</feature>
<evidence type="ECO:0000256" key="3">
    <source>
        <dbReference type="ARBA" id="ARBA00023015"/>
    </source>
</evidence>
<feature type="region of interest" description="Disordered" evidence="7">
    <location>
        <begin position="415"/>
        <end position="448"/>
    </location>
</feature>
<protein>
    <recommendedName>
        <fullName evidence="8">AP2/ERF domain-containing protein</fullName>
    </recommendedName>
</protein>
<accession>A0A6D2JBY8</accession>
<dbReference type="FunFam" id="3.30.730.10:FF:000003">
    <property type="entry name" value="AP2-like ethylene-responsive transcription factor ANT"/>
    <property type="match status" value="1"/>
</dbReference>
<evidence type="ECO:0000313" key="10">
    <source>
        <dbReference type="Proteomes" id="UP000467841"/>
    </source>
</evidence>
<name>A0A6D2JBY8_9BRAS</name>
<dbReference type="PRINTS" id="PR00367">
    <property type="entry name" value="ETHRSPELEMNT"/>
</dbReference>
<dbReference type="PANTHER" id="PTHR32467:SF222">
    <property type="entry name" value="AP2-LIKE ETHYLENE-RESPONSIVE TRANSCRIPTION FACTOR AIL7"/>
    <property type="match status" value="1"/>
</dbReference>
<dbReference type="GO" id="GO:0003677">
    <property type="term" value="F:DNA binding"/>
    <property type="evidence" value="ECO:0007669"/>
    <property type="project" value="UniProtKB-KW"/>
</dbReference>
<dbReference type="PANTHER" id="PTHR32467">
    <property type="entry name" value="AP2-LIKE ETHYLENE-RESPONSIVE TRANSCRIPTION FACTOR"/>
    <property type="match status" value="1"/>
</dbReference>
<reference evidence="9" key="1">
    <citation type="submission" date="2020-01" db="EMBL/GenBank/DDBJ databases">
        <authorList>
            <person name="Mishra B."/>
        </authorList>
    </citation>
    <scope>NUCLEOTIDE SEQUENCE [LARGE SCALE GENOMIC DNA]</scope>
</reference>
<keyword evidence="4" id="KW-0238">DNA-binding</keyword>
<dbReference type="InterPro" id="IPR016177">
    <property type="entry name" value="DNA-bd_dom_sf"/>
</dbReference>
<keyword evidence="2" id="KW-0677">Repeat</keyword>
<evidence type="ECO:0000256" key="7">
    <source>
        <dbReference type="SAM" id="MobiDB-lite"/>
    </source>
</evidence>
<dbReference type="PROSITE" id="PS51032">
    <property type="entry name" value="AP2_ERF"/>
    <property type="match status" value="2"/>
</dbReference>
<dbReference type="Pfam" id="PF00847">
    <property type="entry name" value="AP2"/>
    <property type="match status" value="1"/>
</dbReference>